<dbReference type="EMBL" id="KQ257457">
    <property type="protein sequence ID" value="KNC99877.1"/>
    <property type="molecule type" value="Genomic_DNA"/>
</dbReference>
<protein>
    <recommendedName>
        <fullName evidence="8">Homeobox domain-containing protein</fullName>
    </recommendedName>
</protein>
<dbReference type="STRING" id="645134.A0A0L0HFH4"/>
<comment type="subcellular location">
    <subcellularLocation>
        <location evidence="1 5 6">Nucleus</location>
    </subcellularLocation>
</comment>
<name>A0A0L0HFH4_SPIPD</name>
<dbReference type="InParanoid" id="A0A0L0HFH4"/>
<dbReference type="eggNOG" id="KOG0490">
    <property type="taxonomic scope" value="Eukaryota"/>
</dbReference>
<dbReference type="InterPro" id="IPR009057">
    <property type="entry name" value="Homeodomain-like_sf"/>
</dbReference>
<dbReference type="Pfam" id="PF00046">
    <property type="entry name" value="Homeodomain"/>
    <property type="match status" value="1"/>
</dbReference>
<dbReference type="InterPro" id="IPR001356">
    <property type="entry name" value="HD"/>
</dbReference>
<reference evidence="9 10" key="1">
    <citation type="submission" date="2009-08" db="EMBL/GenBank/DDBJ databases">
        <title>The Genome Sequence of Spizellomyces punctatus strain DAOM BR117.</title>
        <authorList>
            <consortium name="The Broad Institute Genome Sequencing Platform"/>
            <person name="Russ C."/>
            <person name="Cuomo C."/>
            <person name="Shea T."/>
            <person name="Young S.K."/>
            <person name="Zeng Q."/>
            <person name="Koehrsen M."/>
            <person name="Haas B."/>
            <person name="Borodovsky M."/>
            <person name="Guigo R."/>
            <person name="Alvarado L."/>
            <person name="Berlin A."/>
            <person name="Bochicchio J."/>
            <person name="Borenstein D."/>
            <person name="Chapman S."/>
            <person name="Chen Z."/>
            <person name="Engels R."/>
            <person name="Freedman E."/>
            <person name="Gellesch M."/>
            <person name="Goldberg J."/>
            <person name="Griggs A."/>
            <person name="Gujja S."/>
            <person name="Heiman D."/>
            <person name="Hepburn T."/>
            <person name="Howarth C."/>
            <person name="Jen D."/>
            <person name="Larson L."/>
            <person name="Lewis B."/>
            <person name="Mehta T."/>
            <person name="Park D."/>
            <person name="Pearson M."/>
            <person name="Roberts A."/>
            <person name="Saif S."/>
            <person name="Shenoy N."/>
            <person name="Sisk P."/>
            <person name="Stolte C."/>
            <person name="Sykes S."/>
            <person name="Thomson T."/>
            <person name="Walk T."/>
            <person name="White J."/>
            <person name="Yandava C."/>
            <person name="Burger G."/>
            <person name="Gray M.W."/>
            <person name="Holland P.W.H."/>
            <person name="King N."/>
            <person name="Lang F.B.F."/>
            <person name="Roger A.J."/>
            <person name="Ruiz-Trillo I."/>
            <person name="Lander E."/>
            <person name="Nusbaum C."/>
        </authorList>
    </citation>
    <scope>NUCLEOTIDE SEQUENCE [LARGE SCALE GENOMIC DNA]</scope>
    <source>
        <strain evidence="9 10">DAOM BR117</strain>
    </source>
</reference>
<dbReference type="AlphaFoldDB" id="A0A0L0HFH4"/>
<dbReference type="VEuPathDB" id="FungiDB:SPPG_05249"/>
<evidence type="ECO:0000256" key="6">
    <source>
        <dbReference type="RuleBase" id="RU000682"/>
    </source>
</evidence>
<accession>A0A0L0HFH4</accession>
<dbReference type="InterPro" id="IPR051000">
    <property type="entry name" value="Homeobox_DNA-bind_prot"/>
</dbReference>
<evidence type="ECO:0000313" key="10">
    <source>
        <dbReference type="Proteomes" id="UP000053201"/>
    </source>
</evidence>
<dbReference type="InterPro" id="IPR017970">
    <property type="entry name" value="Homeobox_CS"/>
</dbReference>
<evidence type="ECO:0000256" key="5">
    <source>
        <dbReference type="PROSITE-ProRule" id="PRU00108"/>
    </source>
</evidence>
<dbReference type="Gene3D" id="1.10.10.60">
    <property type="entry name" value="Homeodomain-like"/>
    <property type="match status" value="1"/>
</dbReference>
<keyword evidence="4 5" id="KW-0539">Nucleus</keyword>
<dbReference type="GO" id="GO:0005634">
    <property type="term" value="C:nucleus"/>
    <property type="evidence" value="ECO:0007669"/>
    <property type="project" value="UniProtKB-SubCell"/>
</dbReference>
<dbReference type="Proteomes" id="UP000053201">
    <property type="component" value="Unassembled WGS sequence"/>
</dbReference>
<dbReference type="PROSITE" id="PS50071">
    <property type="entry name" value="HOMEOBOX_2"/>
    <property type="match status" value="1"/>
</dbReference>
<dbReference type="GO" id="GO:0000978">
    <property type="term" value="F:RNA polymerase II cis-regulatory region sequence-specific DNA binding"/>
    <property type="evidence" value="ECO:0007669"/>
    <property type="project" value="TreeGrafter"/>
</dbReference>
<dbReference type="PANTHER" id="PTHR24324:SF5">
    <property type="entry name" value="HEMATOPOIETICALLY-EXPRESSED HOMEOBOX PROTEIN HHEX"/>
    <property type="match status" value="1"/>
</dbReference>
<keyword evidence="2 5" id="KW-0238">DNA-binding</keyword>
<evidence type="ECO:0000256" key="7">
    <source>
        <dbReference type="SAM" id="MobiDB-lite"/>
    </source>
</evidence>
<dbReference type="OrthoDB" id="6159439at2759"/>
<sequence length="616" mass="66817">MAYLHERRHRPAMTLALPAYNVNQGPGPMSAPVAYSPVQSPLSPNLLSPLSAVTEYGMDPALHGVAYYMDGREGIVRPQSTSPESGAEEGGGMRFINATVESVKEQIIREETMPKKKRVRTSTTQLNVLQQAFAQDPMPSAAVRTALAEKLGMTSRAVQVWFQNRRAKMKLDQKRGSAAGLLERTAFLQSPPLSSAVLNSADDASVKMELAPTNDAPLHDESDDPASQAAIVASSPLSTKAPRSVQRLRTTSNNGYLGPQNVAANPNLARHNSLPNIHHPDTATPGYPSPASSHVSLPLPHMMSRHNSIDCGDCITDVPPIPPSPTFSNPPSPSFTRRPSLLRTPNASPALQTTYFAAPRTSSPSVKHAHHPYFPSRMVSRRHSVFEQVPSGRVIYPNGEGRIPGSPLSDIHEGTIMQDAVNPGALDLHLLHIQQQQQQSPPLIQSVLPGDSNEYFNGQAQSDPNQSAPTLCQPLHMDEYVTSTDAPADMLSNPSYSHPTWETQQQTQLTLSTPLNLDHELLNSTTNSLEQLQLTTITEDELFNGYSTFSQHPASILDMASLPPAADISSPAPNPMPGHKRSNSWMRRSMSSPDIYGFVGMVRGTPNALPAFDAEQ</sequence>
<keyword evidence="10" id="KW-1185">Reference proteome</keyword>
<proteinExistence type="predicted"/>
<dbReference type="GO" id="GO:0000981">
    <property type="term" value="F:DNA-binding transcription factor activity, RNA polymerase II-specific"/>
    <property type="evidence" value="ECO:0007669"/>
    <property type="project" value="InterPro"/>
</dbReference>
<evidence type="ECO:0000313" key="9">
    <source>
        <dbReference type="EMBL" id="KNC99877.1"/>
    </source>
</evidence>
<dbReference type="GeneID" id="27688641"/>
<evidence type="ECO:0000256" key="2">
    <source>
        <dbReference type="ARBA" id="ARBA00023125"/>
    </source>
</evidence>
<feature type="DNA-binding region" description="Homeobox" evidence="5">
    <location>
        <begin position="114"/>
        <end position="173"/>
    </location>
</feature>
<keyword evidence="3 5" id="KW-0371">Homeobox</keyword>
<organism evidence="9 10">
    <name type="scientific">Spizellomyces punctatus (strain DAOM BR117)</name>
    <dbReference type="NCBI Taxonomy" id="645134"/>
    <lineage>
        <taxon>Eukaryota</taxon>
        <taxon>Fungi</taxon>
        <taxon>Fungi incertae sedis</taxon>
        <taxon>Chytridiomycota</taxon>
        <taxon>Chytridiomycota incertae sedis</taxon>
        <taxon>Chytridiomycetes</taxon>
        <taxon>Spizellomycetales</taxon>
        <taxon>Spizellomycetaceae</taxon>
        <taxon>Spizellomyces</taxon>
    </lineage>
</organism>
<gene>
    <name evidence="9" type="ORF">SPPG_05249</name>
</gene>
<feature type="region of interest" description="Disordered" evidence="7">
    <location>
        <begin position="214"/>
        <end position="293"/>
    </location>
</feature>
<dbReference type="OMA" id="MRQPSMR"/>
<evidence type="ECO:0000259" key="8">
    <source>
        <dbReference type="PROSITE" id="PS50071"/>
    </source>
</evidence>
<dbReference type="PANTHER" id="PTHR24324">
    <property type="entry name" value="HOMEOBOX PROTEIN HHEX"/>
    <property type="match status" value="1"/>
</dbReference>
<evidence type="ECO:0000256" key="1">
    <source>
        <dbReference type="ARBA" id="ARBA00004123"/>
    </source>
</evidence>
<dbReference type="CDD" id="cd00086">
    <property type="entry name" value="homeodomain"/>
    <property type="match status" value="1"/>
</dbReference>
<evidence type="ECO:0000256" key="4">
    <source>
        <dbReference type="ARBA" id="ARBA00023242"/>
    </source>
</evidence>
<dbReference type="PROSITE" id="PS00027">
    <property type="entry name" value="HOMEOBOX_1"/>
    <property type="match status" value="1"/>
</dbReference>
<dbReference type="GO" id="GO:0030154">
    <property type="term" value="P:cell differentiation"/>
    <property type="evidence" value="ECO:0007669"/>
    <property type="project" value="TreeGrafter"/>
</dbReference>
<dbReference type="SUPFAM" id="SSF46689">
    <property type="entry name" value="Homeodomain-like"/>
    <property type="match status" value="1"/>
</dbReference>
<dbReference type="RefSeq" id="XP_016607917.1">
    <property type="nucleotide sequence ID" value="XM_016753474.1"/>
</dbReference>
<dbReference type="SMART" id="SM00389">
    <property type="entry name" value="HOX"/>
    <property type="match status" value="1"/>
</dbReference>
<evidence type="ECO:0000256" key="3">
    <source>
        <dbReference type="ARBA" id="ARBA00023155"/>
    </source>
</evidence>
<feature type="domain" description="Homeobox" evidence="8">
    <location>
        <begin position="112"/>
        <end position="172"/>
    </location>
</feature>